<keyword evidence="5 7" id="KW-0472">Membrane</keyword>
<evidence type="ECO:0000256" key="6">
    <source>
        <dbReference type="SAM" id="MobiDB-lite"/>
    </source>
</evidence>
<dbReference type="Pfam" id="PF00909">
    <property type="entry name" value="Ammonium_transp"/>
    <property type="match status" value="1"/>
</dbReference>
<evidence type="ECO:0000256" key="7">
    <source>
        <dbReference type="SAM" id="Phobius"/>
    </source>
</evidence>
<proteinExistence type="inferred from homology"/>
<sequence>MGDFRWNEFYHDLELEKARRYFFPILLLLLQILFIILFGVHSEYNLRPRYPNGSIIIQSFDEPPERGDVDTFYPMFQDVHVMMFIGFGFLMTFLRRYSFSAVCFNFLIAAFVLEWAIIIRGYVFDWNLSRHVFGVDVQSLIHADFVCAAVLISFGAVLGKTNPAQLIVLALFEVVIQVWNEWIGSTLFCAYDAGESVYVHIFGAYFGLAVAFVLHKADVLESAKEGSSYASDIFSMVGTLFLFCFWPSFNAGTAYGDGRLRAVTNTYISICSSVLCTFILSAFLGKGKKEIIHIQNATLAGGVAVGCVADKNIGLFGAMIIGSLAGTISTVGYKHLLERLKKLHIHDTCGVHNLHGMPGVLSGFAGIVVASMPQRSLYKEGLSEQCFGGGLNRSVRIQAAYQAAAVFLTLGLAIVGGLLTGLFLRLPIFNTPDQDTYFDDSLNWIVPDDFVDAETSAIGKLAKQLKMNMPQLNEEDMPPAEIDDGMHLTIDVPNQQGKIRISLPFMQANEINEINELSRRPSANRHPSSIRSPHSGAHTALSLPPQLSSSTIHKLSPHMTHVARF</sequence>
<evidence type="ECO:0000313" key="10">
    <source>
        <dbReference type="EMBL" id="CAF1515604.1"/>
    </source>
</evidence>
<dbReference type="PANTHER" id="PTHR11730:SF60">
    <property type="entry name" value="RH50, ISOFORM D"/>
    <property type="match status" value="1"/>
</dbReference>
<evidence type="ECO:0000313" key="13">
    <source>
        <dbReference type="Proteomes" id="UP000663829"/>
    </source>
</evidence>
<name>A0A815U6M7_9BILA</name>
<feature type="transmembrane region" description="Helical" evidence="7">
    <location>
        <begin position="72"/>
        <end position="94"/>
    </location>
</feature>
<dbReference type="EMBL" id="CAJOBC010088995">
    <property type="protein sequence ID" value="CAF4375625.1"/>
    <property type="molecule type" value="Genomic_DNA"/>
</dbReference>
<evidence type="ECO:0000259" key="8">
    <source>
        <dbReference type="Pfam" id="PF00909"/>
    </source>
</evidence>
<dbReference type="GO" id="GO:0008519">
    <property type="term" value="F:ammonium channel activity"/>
    <property type="evidence" value="ECO:0007669"/>
    <property type="project" value="InterPro"/>
</dbReference>
<dbReference type="SUPFAM" id="SSF111352">
    <property type="entry name" value="Ammonium transporter"/>
    <property type="match status" value="1"/>
</dbReference>
<feature type="transmembrane region" description="Helical" evidence="7">
    <location>
        <begin position="229"/>
        <end position="249"/>
    </location>
</feature>
<evidence type="ECO:0000256" key="5">
    <source>
        <dbReference type="ARBA" id="ARBA00023136"/>
    </source>
</evidence>
<dbReference type="PRINTS" id="PR00342">
    <property type="entry name" value="RHESUSRHD"/>
</dbReference>
<evidence type="ECO:0000256" key="4">
    <source>
        <dbReference type="ARBA" id="ARBA00022989"/>
    </source>
</evidence>
<feature type="domain" description="Ammonium transporter AmtB-like" evidence="8">
    <location>
        <begin position="69"/>
        <end position="428"/>
    </location>
</feature>
<feature type="transmembrane region" description="Helical" evidence="7">
    <location>
        <begin position="21"/>
        <end position="40"/>
    </location>
</feature>
<feature type="transmembrane region" description="Helical" evidence="7">
    <location>
        <begin position="264"/>
        <end position="284"/>
    </location>
</feature>
<dbReference type="Proteomes" id="UP000682733">
    <property type="component" value="Unassembled WGS sequence"/>
</dbReference>
<feature type="transmembrane region" description="Helical" evidence="7">
    <location>
        <begin position="403"/>
        <end position="424"/>
    </location>
</feature>
<dbReference type="Proteomes" id="UP000663829">
    <property type="component" value="Unassembled WGS sequence"/>
</dbReference>
<dbReference type="GO" id="GO:0005886">
    <property type="term" value="C:plasma membrane"/>
    <property type="evidence" value="ECO:0007669"/>
    <property type="project" value="InterPro"/>
</dbReference>
<accession>A0A815U6M7</accession>
<dbReference type="InterPro" id="IPR029020">
    <property type="entry name" value="Ammonium/urea_transptr"/>
</dbReference>
<gene>
    <name evidence="10" type="ORF">GPM918_LOCUS37314</name>
    <name evidence="9" type="ORF">OVA965_LOCUS28125</name>
    <name evidence="12" type="ORF">SRO942_LOCUS38078</name>
    <name evidence="11" type="ORF">TMI583_LOCUS28876</name>
</gene>
<feature type="transmembrane region" description="Helical" evidence="7">
    <location>
        <begin position="315"/>
        <end position="333"/>
    </location>
</feature>
<comment type="subcellular location">
    <subcellularLocation>
        <location evidence="1">Membrane</location>
        <topology evidence="1">Multi-pass membrane protein</topology>
    </subcellularLocation>
</comment>
<dbReference type="GO" id="GO:0097272">
    <property type="term" value="P:ammonium homeostasis"/>
    <property type="evidence" value="ECO:0007669"/>
    <property type="project" value="TreeGrafter"/>
</dbReference>
<dbReference type="InterPro" id="IPR024041">
    <property type="entry name" value="NH4_transpt_AmtB-like_dom"/>
</dbReference>
<feature type="transmembrane region" description="Helical" evidence="7">
    <location>
        <begin position="139"/>
        <end position="159"/>
    </location>
</feature>
<dbReference type="Gene3D" id="1.10.3430.10">
    <property type="entry name" value="Ammonium transporter AmtB like domains"/>
    <property type="match status" value="1"/>
</dbReference>
<keyword evidence="3 7" id="KW-0812">Transmembrane</keyword>
<protein>
    <recommendedName>
        <fullName evidence="8">Ammonium transporter AmtB-like domain-containing protein</fullName>
    </recommendedName>
</protein>
<keyword evidence="13" id="KW-1185">Reference proteome</keyword>
<organism evidence="10 13">
    <name type="scientific">Didymodactylos carnosus</name>
    <dbReference type="NCBI Taxonomy" id="1234261"/>
    <lineage>
        <taxon>Eukaryota</taxon>
        <taxon>Metazoa</taxon>
        <taxon>Spiralia</taxon>
        <taxon>Gnathifera</taxon>
        <taxon>Rotifera</taxon>
        <taxon>Eurotatoria</taxon>
        <taxon>Bdelloidea</taxon>
        <taxon>Philodinida</taxon>
        <taxon>Philodinidae</taxon>
        <taxon>Didymodactylos</taxon>
    </lineage>
</organism>
<evidence type="ECO:0000256" key="2">
    <source>
        <dbReference type="ARBA" id="ARBA00011036"/>
    </source>
</evidence>
<dbReference type="InterPro" id="IPR002229">
    <property type="entry name" value="RhesusRHD"/>
</dbReference>
<dbReference type="EMBL" id="CAJNOK010018977">
    <property type="protein sequence ID" value="CAF1291693.1"/>
    <property type="molecule type" value="Genomic_DNA"/>
</dbReference>
<feature type="transmembrane region" description="Helical" evidence="7">
    <location>
        <begin position="197"/>
        <end position="217"/>
    </location>
</feature>
<evidence type="ECO:0000256" key="3">
    <source>
        <dbReference type="ARBA" id="ARBA00022692"/>
    </source>
</evidence>
<dbReference type="Proteomes" id="UP000677228">
    <property type="component" value="Unassembled WGS sequence"/>
</dbReference>
<evidence type="ECO:0000313" key="9">
    <source>
        <dbReference type="EMBL" id="CAF1291693.1"/>
    </source>
</evidence>
<dbReference type="PANTHER" id="PTHR11730">
    <property type="entry name" value="AMMONIUM TRANSPORTER"/>
    <property type="match status" value="1"/>
</dbReference>
<keyword evidence="4 7" id="KW-1133">Transmembrane helix</keyword>
<dbReference type="Proteomes" id="UP000681722">
    <property type="component" value="Unassembled WGS sequence"/>
</dbReference>
<feature type="transmembrane region" description="Helical" evidence="7">
    <location>
        <begin position="101"/>
        <end position="119"/>
    </location>
</feature>
<comment type="caution">
    <text evidence="10">The sequence shown here is derived from an EMBL/GenBank/DDBJ whole genome shotgun (WGS) entry which is preliminary data.</text>
</comment>
<comment type="similarity">
    <text evidence="2">Belongs to the ammonium transporter (TC 2.A.49) family. Rh subfamily.</text>
</comment>
<dbReference type="EMBL" id="CAJOBA010040549">
    <property type="protein sequence ID" value="CAF4096532.1"/>
    <property type="molecule type" value="Genomic_DNA"/>
</dbReference>
<dbReference type="EMBL" id="CAJNOQ010023448">
    <property type="protein sequence ID" value="CAF1515604.1"/>
    <property type="molecule type" value="Genomic_DNA"/>
</dbReference>
<evidence type="ECO:0000313" key="12">
    <source>
        <dbReference type="EMBL" id="CAF4375625.1"/>
    </source>
</evidence>
<evidence type="ECO:0000313" key="11">
    <source>
        <dbReference type="EMBL" id="CAF4096532.1"/>
    </source>
</evidence>
<evidence type="ECO:0000256" key="1">
    <source>
        <dbReference type="ARBA" id="ARBA00004141"/>
    </source>
</evidence>
<reference evidence="10" key="1">
    <citation type="submission" date="2021-02" db="EMBL/GenBank/DDBJ databases">
        <authorList>
            <person name="Nowell W R."/>
        </authorList>
    </citation>
    <scope>NUCLEOTIDE SEQUENCE</scope>
</reference>
<feature type="region of interest" description="Disordered" evidence="6">
    <location>
        <begin position="517"/>
        <end position="565"/>
    </location>
</feature>
<dbReference type="AlphaFoldDB" id="A0A815U6M7"/>
<dbReference type="OrthoDB" id="534912at2759"/>